<keyword evidence="3" id="KW-1185">Reference proteome</keyword>
<reference evidence="2 3" key="1">
    <citation type="submission" date="2017-03" db="EMBL/GenBank/DDBJ databases">
        <title>Complete genome sequence of the novel DNRA strain Pseudomonas sp. S-6-2 isolated from Chinese polluted river sediment. Journal of Biotechnology.</title>
        <authorList>
            <person name="Li J."/>
            <person name="Xiang F."/>
            <person name="Wang L."/>
            <person name="Xi L."/>
            <person name="Liu J."/>
        </authorList>
    </citation>
    <scope>NUCLEOTIDE SEQUENCE [LARGE SCALE GENOMIC DNA]</scope>
    <source>
        <strain evidence="2 3">S-6-2</strain>
    </source>
</reference>
<dbReference type="EMBL" id="CP020100">
    <property type="protein sequence ID" value="AQZ93505.1"/>
    <property type="molecule type" value="Genomic_DNA"/>
</dbReference>
<sequence>MNPMLWQTWLRRLLDGLILLLVGWLLLAAIYVSLGRQFMPVVADYQAELVVKAEQLSGRAIHLERLQGEMQGGQPVFKLRGLQVHADLDPDSPILFALDNVTARLDLFASLWQRRPVMDALQIQGLELELSENADGHWQVHGLGGQSAQLAGLDEALRLLSSQRRITLLETRIRISPWQQPDWVFSEGDLTLLNGPNWHRLDGQVNLPDGERLRWQASALMPGLDWQRLSLGFFLELPATNWGRWLPPAWMERMQIQTLVAGGQLWGSWQHQRLDHLQGLLITPQLELNGVRQVPVLNDLVARFEWREQAGQQSLRVDELSMRLDEEIWPATRIQLQRELESGAWLARVDQLPLEHLGHWLPGLIEHELTAEVISTLAPRGTLRDVQLNGTSDWRDWRNLRLQARLDRVGVSAWEAVPAFEGVSGSLSGSPAEGELRVASDNWAIHLPRLFPQAWHYTRAEGALQWRWSDELGLSLIAPGLRATGEEGPLTARMELLLPPPGGVPTMDLRVALRDSQARFHERYLPTLAPAFEPALADWLKDSQLSGRVPQAIFAYRGSLLKDAEPDERQIDLYARLEGGSLQFQPGWPGLSEVSATLYLDNELLDIGPGQARLLDTELSGIQVSTRRESPEAALRLLVAGDFKGPLSDALTLMQDSPLAELSGDPLAGWQGQGQVDGQLALAIPLRQGQPLGVDVGWQAEVEQLQIPQLQEPIHELRGRFAYNDGQGLAASGLTLRFLGEPVAAEIDRIDAQQRIRLSGKHSLERLQGWTLLGVEALPKGLASGALDWQADVRLAEGRQRVEVSSALEGVSLVLPEPLAKSSAERLPSRLLLELTPGLQRWQFNLGPELRGLIHIDERQFAGDLRYRSGSPVTPIWPGLAVQARFRDFDWSHWQQWLDGSALKPADTPLAQAPAGQMGDLVQRLNVQTDRFQGFGLDLDNVQVSGARTSNGWLLDIEQSSLRGQIGWPDANDAPVVVELQRLTLPRHEPGPDHTALVEPVVPEDPLAAFDPTSLPSLDVRIHALHWGDELVGGVRFSARPSSTGSHFSGVDVDLRGLRLQGDLDWLNSGSRFSGELNATDLGAVLQAWHYAPTLTSERFQARTELSWPGSPAFFALARSSGTVSLDASNGALQSGEGSADALRVFGLLNFNALTRRLRLDFSDLFGKGTAYDSFKGELGLDAGVMHTRTPLVMDGPSAKLQLEGQLDLPNDQIDMGLLVTLPVTNNLPLAAILAGAPHIGGVLFLADRILGDRVARFASVKYRISGDWQQPNVEFDRAFDSKAALEN</sequence>
<proteinExistence type="predicted"/>
<evidence type="ECO:0000259" key="1">
    <source>
        <dbReference type="Pfam" id="PF13116"/>
    </source>
</evidence>
<dbReference type="InterPro" id="IPR025263">
    <property type="entry name" value="YhdP_central"/>
</dbReference>
<name>A0A1V0B0S4_9GAMM</name>
<feature type="domain" description="YhdP central" evidence="1">
    <location>
        <begin position="5"/>
        <end position="1274"/>
    </location>
</feature>
<dbReference type="InterPro" id="IPR011836">
    <property type="entry name" value="YhdP"/>
</dbReference>
<protein>
    <submittedName>
        <fullName evidence="2">TIGR02099 family protein</fullName>
    </submittedName>
</protein>
<evidence type="ECO:0000313" key="2">
    <source>
        <dbReference type="EMBL" id="AQZ93505.1"/>
    </source>
</evidence>
<dbReference type="Pfam" id="PF13116">
    <property type="entry name" value="YhdP"/>
    <property type="match status" value="1"/>
</dbReference>
<dbReference type="STRING" id="1931241.BVH74_01420"/>
<gene>
    <name evidence="2" type="ORF">BVH74_01420</name>
</gene>
<dbReference type="KEGG" id="ppha:BVH74_01420"/>
<dbReference type="Proteomes" id="UP000243488">
    <property type="component" value="Chromosome"/>
</dbReference>
<evidence type="ECO:0000313" key="3">
    <source>
        <dbReference type="Proteomes" id="UP000243488"/>
    </source>
</evidence>
<dbReference type="NCBIfam" id="TIGR02099">
    <property type="entry name" value="YhdP family protein"/>
    <property type="match status" value="1"/>
</dbReference>
<accession>A0A1V0B0S4</accession>
<dbReference type="PANTHER" id="PTHR38690:SF1">
    <property type="entry name" value="PROTEASE"/>
    <property type="match status" value="1"/>
</dbReference>
<organism evidence="2 3">
    <name type="scientific">Halopseudomonas phragmitis</name>
    <dbReference type="NCBI Taxonomy" id="1931241"/>
    <lineage>
        <taxon>Bacteria</taxon>
        <taxon>Pseudomonadati</taxon>
        <taxon>Pseudomonadota</taxon>
        <taxon>Gammaproteobacteria</taxon>
        <taxon>Pseudomonadales</taxon>
        <taxon>Pseudomonadaceae</taxon>
        <taxon>Halopseudomonas</taxon>
    </lineage>
</organism>
<dbReference type="PANTHER" id="PTHR38690">
    <property type="entry name" value="PROTEASE-RELATED"/>
    <property type="match status" value="1"/>
</dbReference>